<dbReference type="OrthoDB" id="4065264at2759"/>
<evidence type="ECO:0000256" key="1">
    <source>
        <dbReference type="SAM" id="MobiDB-lite"/>
    </source>
</evidence>
<dbReference type="GeneID" id="11494349"/>
<evidence type="ECO:0000313" key="2">
    <source>
        <dbReference type="EMBL" id="CCD27090.1"/>
    </source>
</evidence>
<dbReference type="AlphaFoldDB" id="G0WH12"/>
<accession>G0WH12</accession>
<evidence type="ECO:0000313" key="3">
    <source>
        <dbReference type="Proteomes" id="UP000000689"/>
    </source>
</evidence>
<dbReference type="EMBL" id="HE580276">
    <property type="protein sequence ID" value="CCD27090.1"/>
    <property type="molecule type" value="Genomic_DNA"/>
</dbReference>
<feature type="compositionally biased region" description="Polar residues" evidence="1">
    <location>
        <begin position="90"/>
        <end position="101"/>
    </location>
</feature>
<dbReference type="Proteomes" id="UP000000689">
    <property type="component" value="Chromosome 10"/>
</dbReference>
<sequence length="101" mass="11399">MPEKKQQKQEQGQMSHDNTEVYLNRGGKTKVMYIDQLRRPHAVSCSPNFHLPTVTDTNNSGGLLLNNGHRPSVPVEVDQETKQKQERQNKQSGNMSPPSSE</sequence>
<dbReference type="OMA" id="HDNTEVY"/>
<dbReference type="HOGENOM" id="CLU_182460_0_0_1"/>
<gene>
    <name evidence="2" type="primary">NDAI0J01980</name>
    <name evidence="2" type="ordered locus">NDAI_0J01980</name>
</gene>
<dbReference type="KEGG" id="ndi:NDAI_0J01980"/>
<dbReference type="eggNOG" id="ENOG502T2KU">
    <property type="taxonomic scope" value="Eukaryota"/>
</dbReference>
<feature type="compositionally biased region" description="Basic and acidic residues" evidence="1">
    <location>
        <begin position="79"/>
        <end position="89"/>
    </location>
</feature>
<protein>
    <submittedName>
        <fullName evidence="2">Uncharacterized protein</fullName>
    </submittedName>
</protein>
<keyword evidence="3" id="KW-1185">Reference proteome</keyword>
<dbReference type="RefSeq" id="XP_003672333.1">
    <property type="nucleotide sequence ID" value="XM_003672285.1"/>
</dbReference>
<proteinExistence type="predicted"/>
<feature type="region of interest" description="Disordered" evidence="1">
    <location>
        <begin position="1"/>
        <end position="25"/>
    </location>
</feature>
<organism evidence="2 3">
    <name type="scientific">Naumovozyma dairenensis (strain ATCC 10597 / BCRC 20456 / CBS 421 / NBRC 0211 / NRRL Y-12639)</name>
    <name type="common">Saccharomyces dairenensis</name>
    <dbReference type="NCBI Taxonomy" id="1071378"/>
    <lineage>
        <taxon>Eukaryota</taxon>
        <taxon>Fungi</taxon>
        <taxon>Dikarya</taxon>
        <taxon>Ascomycota</taxon>
        <taxon>Saccharomycotina</taxon>
        <taxon>Saccharomycetes</taxon>
        <taxon>Saccharomycetales</taxon>
        <taxon>Saccharomycetaceae</taxon>
        <taxon>Naumovozyma</taxon>
    </lineage>
</organism>
<reference evidence="2 3" key="1">
    <citation type="journal article" date="2011" name="Proc. Natl. Acad. Sci. U.S.A.">
        <title>Evolutionary erosion of yeast sex chromosomes by mating-type switching accidents.</title>
        <authorList>
            <person name="Gordon J.L."/>
            <person name="Armisen D."/>
            <person name="Proux-Wera E."/>
            <person name="Oheigeartaigh S.S."/>
            <person name="Byrne K.P."/>
            <person name="Wolfe K.H."/>
        </authorList>
    </citation>
    <scope>NUCLEOTIDE SEQUENCE [LARGE SCALE GENOMIC DNA]</scope>
    <source>
        <strain evidence="3">ATCC 10597 / BCRC 20456 / CBS 421 / NBRC 0211 / NRRL Y-12639</strain>
    </source>
</reference>
<feature type="region of interest" description="Disordered" evidence="1">
    <location>
        <begin position="43"/>
        <end position="101"/>
    </location>
</feature>
<name>G0WH12_NAUDC</name>
<feature type="compositionally biased region" description="Low complexity" evidence="1">
    <location>
        <begin position="58"/>
        <end position="68"/>
    </location>
</feature>